<name>Q95W20_9DIPT</name>
<accession>Q95W20</accession>
<comment type="subcellular location">
    <subcellularLocation>
        <location evidence="1">Nucleus</location>
    </subcellularLocation>
</comment>
<evidence type="ECO:0000256" key="1">
    <source>
        <dbReference type="ARBA" id="ARBA00004123"/>
    </source>
</evidence>
<dbReference type="Gene3D" id="3.30.420.10">
    <property type="entry name" value="Ribonuclease H-like superfamily/Ribonuclease H"/>
    <property type="match status" value="1"/>
</dbReference>
<organism evidence="2">
    <name type="scientific">Aedes atropalpus</name>
    <name type="common">rock-pool mosquito</name>
    <dbReference type="NCBI Taxonomy" id="28624"/>
    <lineage>
        <taxon>Eukaryota</taxon>
        <taxon>Metazoa</taxon>
        <taxon>Ecdysozoa</taxon>
        <taxon>Arthropoda</taxon>
        <taxon>Hexapoda</taxon>
        <taxon>Insecta</taxon>
        <taxon>Pterygota</taxon>
        <taxon>Neoptera</taxon>
        <taxon>Endopterygota</taxon>
        <taxon>Diptera</taxon>
        <taxon>Nematocera</taxon>
        <taxon>Culicoidea</taxon>
        <taxon>Culicidae</taxon>
        <taxon>Culicinae</taxon>
        <taxon>Aedini</taxon>
        <taxon>Aedes</taxon>
        <taxon>Georgecraigius</taxon>
    </lineage>
</organism>
<dbReference type="EMBL" id="AF377999">
    <property type="protein sequence ID" value="AAL16723.1"/>
    <property type="molecule type" value="Genomic_DNA"/>
</dbReference>
<dbReference type="Gene3D" id="1.10.10.10">
    <property type="entry name" value="Winged helix-like DNA-binding domain superfamily/Winged helix DNA-binding domain"/>
    <property type="match status" value="1"/>
</dbReference>
<dbReference type="Gene3D" id="1.10.10.60">
    <property type="entry name" value="Homeodomain-like"/>
    <property type="match status" value="1"/>
</dbReference>
<dbReference type="InterPro" id="IPR036388">
    <property type="entry name" value="WH-like_DNA-bd_sf"/>
</dbReference>
<reference evidence="2" key="1">
    <citation type="journal article" date="2001" name="Genetics">
        <title>Expanding the diversity of the IS630-Tc1-mariner superfamily: discovery of a unique DD37E transposon and reclassification of the DD37D and DD39D transposons.</title>
        <authorList>
            <person name="Shao H."/>
            <person name="Tu Z."/>
        </authorList>
    </citation>
    <scope>NUCLEOTIDE SEQUENCE</scope>
</reference>
<protein>
    <submittedName>
        <fullName evidence="2">Putative transposase</fullName>
    </submittedName>
</protein>
<dbReference type="InterPro" id="IPR036397">
    <property type="entry name" value="RNaseH_sf"/>
</dbReference>
<sequence>MEAERRDKIVHSFLENPLLPASKLAKQLKMPRNTVWRVIKQYKETLMTAPKPHSKRRSGTVDRKLRGKVIKAIKRNPNLSDRDLANKFQAAHSTVRRIRLREGRRSFRASKQLNRTLKQNNVARIRARKLYDQVLTKFDGCILMDDETYVKAEFGQIPGQKIYLATARGDVSAKFKFVFADKFARKNIIWQGICSCGQKTKVFLTDKTMTSEVYKKECLQKRILPFIRAHDRPVMLWPDLASCHYSKTVIEWYATNGVSVIPKDLNPPNCPQFRPIEKYWAITKRRLKAKGKLVKNMTQMKNWWNQIAKTVDEKGVRRLMCRITGKVREFLRNSNE</sequence>
<dbReference type="InterPro" id="IPR009057">
    <property type="entry name" value="Homeodomain-like_sf"/>
</dbReference>
<dbReference type="AlphaFoldDB" id="Q95W20"/>
<proteinExistence type="predicted"/>
<dbReference type="SUPFAM" id="SSF46689">
    <property type="entry name" value="Homeodomain-like"/>
    <property type="match status" value="1"/>
</dbReference>
<dbReference type="GO" id="GO:0005634">
    <property type="term" value="C:nucleus"/>
    <property type="evidence" value="ECO:0007669"/>
    <property type="project" value="UniProtKB-SubCell"/>
</dbReference>
<dbReference type="GO" id="GO:0003676">
    <property type="term" value="F:nucleic acid binding"/>
    <property type="evidence" value="ECO:0007669"/>
    <property type="project" value="InterPro"/>
</dbReference>
<evidence type="ECO:0000313" key="2">
    <source>
        <dbReference type="EMBL" id="AAL16723.1"/>
    </source>
</evidence>